<dbReference type="Proteomes" id="UP000559860">
    <property type="component" value="Unassembled WGS sequence"/>
</dbReference>
<evidence type="ECO:0000256" key="1">
    <source>
        <dbReference type="ARBA" id="ARBA00005701"/>
    </source>
</evidence>
<comment type="similarity">
    <text evidence="1">Belongs to the SDHAF4 family.</text>
</comment>
<dbReference type="PANTHER" id="PTHR28524">
    <property type="entry name" value="SUCCINATE DEHYDROGENASE ASSEMBLY FACTOR 4, MITOCHONDRIAL"/>
    <property type="match status" value="1"/>
</dbReference>
<comment type="caution">
    <text evidence="3">The sequence shown here is derived from an EMBL/GenBank/DDBJ whole genome shotgun (WGS) entry which is preliminary data.</text>
</comment>
<name>A0A7W4IR17_9PROT</name>
<dbReference type="EMBL" id="JABEQD010000002">
    <property type="protein sequence ID" value="MBB2167373.1"/>
    <property type="molecule type" value="Genomic_DNA"/>
</dbReference>
<dbReference type="PANTHER" id="PTHR28524:SF3">
    <property type="entry name" value="SUCCINATE DEHYDROGENASE ASSEMBLY FACTOR 4, MITOCHONDRIAL"/>
    <property type="match status" value="1"/>
</dbReference>
<feature type="region of interest" description="Disordered" evidence="2">
    <location>
        <begin position="1"/>
        <end position="46"/>
    </location>
</feature>
<evidence type="ECO:0000313" key="3">
    <source>
        <dbReference type="EMBL" id="MBB2167373.1"/>
    </source>
</evidence>
<evidence type="ECO:0000256" key="2">
    <source>
        <dbReference type="SAM" id="MobiDB-lite"/>
    </source>
</evidence>
<feature type="compositionally biased region" description="Low complexity" evidence="2">
    <location>
        <begin position="16"/>
        <end position="27"/>
    </location>
</feature>
<dbReference type="RefSeq" id="WP_182985040.1">
    <property type="nucleotide sequence ID" value="NZ_JABEQD010000002.1"/>
</dbReference>
<dbReference type="Pfam" id="PF07896">
    <property type="entry name" value="DUF1674"/>
    <property type="match status" value="1"/>
</dbReference>
<keyword evidence="4" id="KW-1185">Reference proteome</keyword>
<dbReference type="AlphaFoldDB" id="A0A7W4IR17"/>
<gene>
    <name evidence="3" type="ORF">HLH36_03210</name>
</gene>
<feature type="compositionally biased region" description="Basic and acidic residues" evidence="2">
    <location>
        <begin position="28"/>
        <end position="40"/>
    </location>
</feature>
<reference evidence="3 4" key="1">
    <citation type="submission" date="2020-04" db="EMBL/GenBank/DDBJ databases">
        <title>Description of novel Gluconacetobacter.</title>
        <authorList>
            <person name="Sombolestani A."/>
        </authorList>
    </citation>
    <scope>NUCLEOTIDE SEQUENCE [LARGE SCALE GENOMIC DNA]</scope>
    <source>
        <strain evidence="3 4">LMG 27801</strain>
    </source>
</reference>
<dbReference type="InterPro" id="IPR012875">
    <property type="entry name" value="SDHF4"/>
</dbReference>
<evidence type="ECO:0000313" key="4">
    <source>
        <dbReference type="Proteomes" id="UP000559860"/>
    </source>
</evidence>
<sequence>MTSTDTNTEAPPPATPATDAPQTATPADAREYGGPKEKQPTRYGDWTVKGRCIDF</sequence>
<protein>
    <submittedName>
        <fullName evidence="3">DUF1674 domain-containing protein</fullName>
    </submittedName>
</protein>
<accession>A0A7W4IR17</accession>
<proteinExistence type="inferred from homology"/>
<organism evidence="3 4">
    <name type="scientific">Gluconacetobacter aggeris</name>
    <dbReference type="NCBI Taxonomy" id="1286186"/>
    <lineage>
        <taxon>Bacteria</taxon>
        <taxon>Pseudomonadati</taxon>
        <taxon>Pseudomonadota</taxon>
        <taxon>Alphaproteobacteria</taxon>
        <taxon>Acetobacterales</taxon>
        <taxon>Acetobacteraceae</taxon>
        <taxon>Gluconacetobacter</taxon>
    </lineage>
</organism>